<organism evidence="5 6">
    <name type="scientific">Streptomyces phaeoluteigriseus</name>
    <dbReference type="NCBI Taxonomy" id="114686"/>
    <lineage>
        <taxon>Bacteria</taxon>
        <taxon>Bacillati</taxon>
        <taxon>Actinomycetota</taxon>
        <taxon>Actinomycetes</taxon>
        <taxon>Kitasatosporales</taxon>
        <taxon>Streptomycetaceae</taxon>
        <taxon>Streptomyces</taxon>
        <taxon>Streptomyces aurantiacus group</taxon>
    </lineage>
</organism>
<dbReference type="PROSITE" id="PS01124">
    <property type="entry name" value="HTH_ARAC_FAMILY_2"/>
    <property type="match status" value="1"/>
</dbReference>
<dbReference type="Proteomes" id="UP001056374">
    <property type="component" value="Chromosome"/>
</dbReference>
<keyword evidence="1" id="KW-0805">Transcription regulation</keyword>
<dbReference type="RefSeq" id="WP_252551387.1">
    <property type="nucleotide sequence ID" value="NZ_CP099468.1"/>
</dbReference>
<keyword evidence="3" id="KW-0804">Transcription</keyword>
<dbReference type="Gene3D" id="1.10.10.60">
    <property type="entry name" value="Homeodomain-like"/>
    <property type="match status" value="1"/>
</dbReference>
<dbReference type="InterPro" id="IPR009057">
    <property type="entry name" value="Homeodomain-like_sf"/>
</dbReference>
<dbReference type="InterPro" id="IPR050204">
    <property type="entry name" value="AraC_XylS_family_regulators"/>
</dbReference>
<dbReference type="InterPro" id="IPR018060">
    <property type="entry name" value="HTH_AraC"/>
</dbReference>
<name>A0ABY4ZAV1_9ACTN</name>
<evidence type="ECO:0000256" key="1">
    <source>
        <dbReference type="ARBA" id="ARBA00023015"/>
    </source>
</evidence>
<dbReference type="SMART" id="SM00342">
    <property type="entry name" value="HTH_ARAC"/>
    <property type="match status" value="1"/>
</dbReference>
<evidence type="ECO:0000313" key="5">
    <source>
        <dbReference type="EMBL" id="USQ86111.1"/>
    </source>
</evidence>
<keyword evidence="2" id="KW-0238">DNA-binding</keyword>
<dbReference type="EMBL" id="CP099468">
    <property type="protein sequence ID" value="USQ86111.1"/>
    <property type="molecule type" value="Genomic_DNA"/>
</dbReference>
<keyword evidence="6" id="KW-1185">Reference proteome</keyword>
<evidence type="ECO:0000259" key="4">
    <source>
        <dbReference type="PROSITE" id="PS01124"/>
    </source>
</evidence>
<protein>
    <submittedName>
        <fullName evidence="5">Helix-turn-helix domain-containing protein</fullName>
    </submittedName>
</protein>
<dbReference type="PANTHER" id="PTHR46796">
    <property type="entry name" value="HTH-TYPE TRANSCRIPTIONAL ACTIVATOR RHAS-RELATED"/>
    <property type="match status" value="1"/>
</dbReference>
<dbReference type="Pfam" id="PF12833">
    <property type="entry name" value="HTH_18"/>
    <property type="match status" value="1"/>
</dbReference>
<accession>A0ABY4ZAV1</accession>
<dbReference type="SUPFAM" id="SSF46689">
    <property type="entry name" value="Homeodomain-like"/>
    <property type="match status" value="1"/>
</dbReference>
<evidence type="ECO:0000313" key="6">
    <source>
        <dbReference type="Proteomes" id="UP001056374"/>
    </source>
</evidence>
<proteinExistence type="predicted"/>
<reference evidence="5" key="1">
    <citation type="submission" date="2022-06" db="EMBL/GenBank/DDBJ databases">
        <title>Complete genome sequence of soil microorganisms Streptomyces sp. Qhu-M197 isolated from Alpine meadows habitats on the Tibetan Plateau.</title>
        <authorList>
            <person name="Zhang B."/>
            <person name="Xiang X."/>
            <person name="Fan J."/>
        </authorList>
    </citation>
    <scope>NUCLEOTIDE SEQUENCE</scope>
    <source>
        <strain evidence="5">Qhu-M197</strain>
    </source>
</reference>
<feature type="domain" description="HTH araC/xylS-type" evidence="4">
    <location>
        <begin position="86"/>
        <end position="186"/>
    </location>
</feature>
<gene>
    <name evidence="5" type="ORF">NFX46_21825</name>
</gene>
<evidence type="ECO:0000256" key="3">
    <source>
        <dbReference type="ARBA" id="ARBA00023163"/>
    </source>
</evidence>
<evidence type="ECO:0000256" key="2">
    <source>
        <dbReference type="ARBA" id="ARBA00023125"/>
    </source>
</evidence>
<sequence length="188" mass="20237">MIGTRIFIFPGDALRPLVAGKPRTGPATSPAAQILMAHTSMVQRTVSDLSPAGAHASRNALLELTKGLILDHFDDCEPAFTPALAQAAKDLADARLTDAELSPSAIAAQLHVSVRTLQRAFASLDESFSAYIRRRRLEEAAEALTASGLQLSISEAAALRHFTDSSHFIRALKKQYHATPAQLARRLT</sequence>